<sequence>MEGILRQPDLAEIDRLFRSSFNTDGQVVYFPVRHHSPACALHLQRTIGEYCPDLILIEGPSDSAQLLPYIANEQSVPPFCIYYSYDDKEGKVSEEKEKYRAYYPFLSYSPELVAIREGARRNTPVRFIDLPYALRLTNKVEEEPQTQFYYNENKEYEVNTYTAMIARKAGCRSFAEFWESRFELNAGTIETDAFVHNLFHLGYFMRLATPDNETSLKEDRQRETYMADEIRKALPGHKKILVVAGAFHIAGLMEAMQSDKKLSLKTINPEHIASYLMPYTFKEADSKSGYAAGMPFPAFYQEVWEKTEKQKKDPFGSTVLEYIIKTARYARKTQIISLPDEINTLNMARSLAVLRGKQSAGVYELLDGVRSCFVKGDLNATSTFEIDFLYRLLSGMGAGKIADNDCIPPVVREFRALCSLHRLKTSTIERQEVTLDIIKNPAHYRKSRFLHQMEFLETGFATLQSGPDYVNQKNKNLVREQWICRYSTGVETRLIDLSVYGATLSQVCNSLIEKNFKDSMTAEELGKLLLSVQVMGIEGFYLQYEDHTRLVVESEGNFTSLCKLINSLLYLANMQQLMDGEIHPVIPELARLAFKGAVVLIPLLKSTTEEEEQEICEQMRNLYSFAMDEKQWFDTEAFLSAVEKVLNDSFSNSRLFGLCLAIQYKEGRTEQTAFCQQIAAYLESSITHPEQAASFICGLFLIARDVLFADPRILEVIDRVIANADQETFLTILPNLRYAFTGFLPAEISRLGQQVAEYHQVSEARLTGSITVSQQEITEAMRLDTLAAEALKTWRIV</sequence>
<comment type="caution">
    <text evidence="1">The sequence shown here is derived from an EMBL/GenBank/DDBJ whole genome shotgun (WGS) entry which is preliminary data.</text>
</comment>
<dbReference type="RefSeq" id="WP_028728806.1">
    <property type="nucleotide sequence ID" value="NZ_AUAE01000038.1"/>
</dbReference>
<dbReference type="Proteomes" id="UP000033035">
    <property type="component" value="Unassembled WGS sequence"/>
</dbReference>
<proteinExistence type="predicted"/>
<protein>
    <submittedName>
        <fullName evidence="1">Uncharacterized protein</fullName>
    </submittedName>
</protein>
<keyword evidence="2" id="KW-1185">Reference proteome</keyword>
<dbReference type="STRING" id="1203610.HMPREF1536_04682"/>
<dbReference type="Pfam" id="PF18934">
    <property type="entry name" value="DUF5682"/>
    <property type="match status" value="1"/>
</dbReference>
<evidence type="ECO:0000313" key="2">
    <source>
        <dbReference type="Proteomes" id="UP000033035"/>
    </source>
</evidence>
<accession>A0A0F5ISK3</accession>
<gene>
    <name evidence="1" type="ORF">HMPREF1536_04682</name>
</gene>
<evidence type="ECO:0000313" key="1">
    <source>
        <dbReference type="EMBL" id="KKB48521.1"/>
    </source>
</evidence>
<organism evidence="1 2">
    <name type="scientific">Parabacteroides gordonii MS-1 = DSM 23371</name>
    <dbReference type="NCBI Taxonomy" id="1203610"/>
    <lineage>
        <taxon>Bacteria</taxon>
        <taxon>Pseudomonadati</taxon>
        <taxon>Bacteroidota</taxon>
        <taxon>Bacteroidia</taxon>
        <taxon>Bacteroidales</taxon>
        <taxon>Tannerellaceae</taxon>
        <taxon>Parabacteroides</taxon>
    </lineage>
</organism>
<reference evidence="1 2" key="1">
    <citation type="submission" date="2013-04" db="EMBL/GenBank/DDBJ databases">
        <title>The Genome Sequence of Parabacteroides gordonii DSM 23371.</title>
        <authorList>
            <consortium name="The Broad Institute Genomics Platform"/>
            <person name="Earl A."/>
            <person name="Ward D."/>
            <person name="Feldgarden M."/>
            <person name="Gevers D."/>
            <person name="Martens E."/>
            <person name="Sakamoto M."/>
            <person name="Benno Y."/>
            <person name="Suzuki N."/>
            <person name="Matsunaga N."/>
            <person name="Koshihara K."/>
            <person name="Seki M."/>
            <person name="Komiya H."/>
            <person name="Walker B."/>
            <person name="Young S."/>
            <person name="Zeng Q."/>
            <person name="Gargeya S."/>
            <person name="Fitzgerald M."/>
            <person name="Haas B."/>
            <person name="Abouelleil A."/>
            <person name="Allen A.W."/>
            <person name="Alvarado L."/>
            <person name="Arachchi H.M."/>
            <person name="Berlin A.M."/>
            <person name="Chapman S.B."/>
            <person name="Gainer-Dewar J."/>
            <person name="Goldberg J."/>
            <person name="Griggs A."/>
            <person name="Gujja S."/>
            <person name="Hansen M."/>
            <person name="Howarth C."/>
            <person name="Imamovic A."/>
            <person name="Ireland A."/>
            <person name="Larimer J."/>
            <person name="McCowan C."/>
            <person name="Murphy C."/>
            <person name="Pearson M."/>
            <person name="Poon T.W."/>
            <person name="Priest M."/>
            <person name="Roberts A."/>
            <person name="Saif S."/>
            <person name="Shea T."/>
            <person name="Sisk P."/>
            <person name="Sykes S."/>
            <person name="Wortman J."/>
            <person name="Nusbaum C."/>
            <person name="Birren B."/>
        </authorList>
    </citation>
    <scope>NUCLEOTIDE SEQUENCE [LARGE SCALE GENOMIC DNA]</scope>
    <source>
        <strain evidence="1 2">MS-1</strain>
    </source>
</reference>
<dbReference type="PATRIC" id="fig|1203610.3.peg.4773"/>
<name>A0A0F5ISK3_9BACT</name>
<dbReference type="InterPro" id="IPR043737">
    <property type="entry name" value="DUF5682"/>
</dbReference>
<dbReference type="EMBL" id="AQHW01000026">
    <property type="protein sequence ID" value="KKB48521.1"/>
    <property type="molecule type" value="Genomic_DNA"/>
</dbReference>
<dbReference type="AlphaFoldDB" id="A0A0F5ISK3"/>
<dbReference type="HOGENOM" id="CLU_009152_0_0_10"/>